<evidence type="ECO:0000313" key="2">
    <source>
        <dbReference type="Proteomes" id="UP000675881"/>
    </source>
</evidence>
<keyword evidence="2" id="KW-1185">Reference proteome</keyword>
<gene>
    <name evidence="1" type="ORF">LSAA_2851</name>
</gene>
<name>A0A7R8H1B1_LEPSM</name>
<sequence length="127" mass="14575">MAYGYFKFDADHVKKGVIHSQWESTLRSLETQANDSDQNPLIQHCIEEIREILKRWFHTEQSPSLEFTLKHIPKSCFGSLSTRTCVIPPSPSSTVITKSINTGRHFRIIMSGFPSMKQSLKHVGDWI</sequence>
<dbReference type="AlphaFoldDB" id="A0A7R8H1B1"/>
<dbReference type="Proteomes" id="UP000675881">
    <property type="component" value="Chromosome 11"/>
</dbReference>
<proteinExistence type="predicted"/>
<reference evidence="1" key="1">
    <citation type="submission" date="2021-02" db="EMBL/GenBank/DDBJ databases">
        <authorList>
            <person name="Bekaert M."/>
        </authorList>
    </citation>
    <scope>NUCLEOTIDE SEQUENCE</scope>
    <source>
        <strain evidence="1">IoA-00</strain>
    </source>
</reference>
<dbReference type="EMBL" id="HG994590">
    <property type="protein sequence ID" value="CAF2804143.1"/>
    <property type="molecule type" value="Genomic_DNA"/>
</dbReference>
<accession>A0A7R8H1B1</accession>
<organism evidence="1 2">
    <name type="scientific">Lepeophtheirus salmonis</name>
    <name type="common">Salmon louse</name>
    <name type="synonym">Caligus salmonis</name>
    <dbReference type="NCBI Taxonomy" id="72036"/>
    <lineage>
        <taxon>Eukaryota</taxon>
        <taxon>Metazoa</taxon>
        <taxon>Ecdysozoa</taxon>
        <taxon>Arthropoda</taxon>
        <taxon>Crustacea</taxon>
        <taxon>Multicrustacea</taxon>
        <taxon>Hexanauplia</taxon>
        <taxon>Copepoda</taxon>
        <taxon>Siphonostomatoida</taxon>
        <taxon>Caligidae</taxon>
        <taxon>Lepeophtheirus</taxon>
    </lineage>
</organism>
<protein>
    <submittedName>
        <fullName evidence="1">(salmon louse) hypothetical protein</fullName>
    </submittedName>
</protein>
<evidence type="ECO:0000313" key="1">
    <source>
        <dbReference type="EMBL" id="CAF2804143.1"/>
    </source>
</evidence>